<reference evidence="2 3" key="1">
    <citation type="submission" date="2018-12" db="EMBL/GenBank/DDBJ databases">
        <title>Dyella dinghuensis sp. nov. DHOA06 and Dyella choica sp. nov. 4M-K27, isolated from forest soil.</title>
        <authorList>
            <person name="Qiu L.-H."/>
            <person name="Gao Z.-H."/>
        </authorList>
    </citation>
    <scope>NUCLEOTIDE SEQUENCE [LARGE SCALE GENOMIC DNA]</scope>
    <source>
        <strain evidence="2 3">DHOA06</strain>
    </source>
</reference>
<accession>A0A432LV15</accession>
<feature type="chain" id="PRO_5019353660" evidence="1">
    <location>
        <begin position="22"/>
        <end position="250"/>
    </location>
</feature>
<evidence type="ECO:0000313" key="2">
    <source>
        <dbReference type="EMBL" id="RUL64333.1"/>
    </source>
</evidence>
<protein>
    <submittedName>
        <fullName evidence="2">DUF2884 family protein</fullName>
    </submittedName>
</protein>
<proteinExistence type="predicted"/>
<organism evidence="2 3">
    <name type="scientific">Dyella dinghuensis</name>
    <dbReference type="NCBI Taxonomy" id="1920169"/>
    <lineage>
        <taxon>Bacteria</taxon>
        <taxon>Pseudomonadati</taxon>
        <taxon>Pseudomonadota</taxon>
        <taxon>Gammaproteobacteria</taxon>
        <taxon>Lysobacterales</taxon>
        <taxon>Rhodanobacteraceae</taxon>
        <taxon>Dyella</taxon>
    </lineage>
</organism>
<keyword evidence="3" id="KW-1185">Reference proteome</keyword>
<dbReference type="Pfam" id="PF11101">
    <property type="entry name" value="DUF2884"/>
    <property type="match status" value="1"/>
</dbReference>
<feature type="signal peptide" evidence="1">
    <location>
        <begin position="1"/>
        <end position="21"/>
    </location>
</feature>
<dbReference type="RefSeq" id="WP_126673613.1">
    <property type="nucleotide sequence ID" value="NZ_RYZR01000005.1"/>
</dbReference>
<keyword evidence="1" id="KW-0732">Signal</keyword>
<sequence>MRSHPLLAVCMLLAVCGSVHAQDLAKVCHATSSYDVTVEPDRLIFDRDAPAPTRVVLGAGSLQTDGQPVALSDEDQDRIDVFQRDLRALMPRVKSVAQHGVAITMQTIHDESASLDLDQDTRAELDRRLAAHAADLRQRIADSHSTHDWHGDAADNYANQILSDITPLVASSLGQQALNAAMTGDLQQAGTLRDQASNVATNFQPRLEGRLQALRPEIQALCPDIQRLSQLQEGLRASNGRPLNLVQIGQ</sequence>
<comment type="caution">
    <text evidence="2">The sequence shown here is derived from an EMBL/GenBank/DDBJ whole genome shotgun (WGS) entry which is preliminary data.</text>
</comment>
<dbReference type="AlphaFoldDB" id="A0A432LV15"/>
<dbReference type="Proteomes" id="UP000267077">
    <property type="component" value="Unassembled WGS sequence"/>
</dbReference>
<gene>
    <name evidence="2" type="ORF">EKH79_09865</name>
</gene>
<name>A0A432LV15_9GAMM</name>
<dbReference type="OrthoDB" id="5951854at2"/>
<dbReference type="InterPro" id="IPR021307">
    <property type="entry name" value="DUF2884"/>
</dbReference>
<dbReference type="EMBL" id="RYZR01000005">
    <property type="protein sequence ID" value="RUL64333.1"/>
    <property type="molecule type" value="Genomic_DNA"/>
</dbReference>
<evidence type="ECO:0000313" key="3">
    <source>
        <dbReference type="Proteomes" id="UP000267077"/>
    </source>
</evidence>
<evidence type="ECO:0000256" key="1">
    <source>
        <dbReference type="SAM" id="SignalP"/>
    </source>
</evidence>